<dbReference type="InterPro" id="IPR011990">
    <property type="entry name" value="TPR-like_helical_dom_sf"/>
</dbReference>
<evidence type="ECO:0000313" key="2">
    <source>
        <dbReference type="Proteomes" id="UP001207742"/>
    </source>
</evidence>
<accession>A0ABT3IUG2</accession>
<dbReference type="RefSeq" id="WP_264734396.1">
    <property type="nucleotide sequence ID" value="NZ_JAPDNR010000001.1"/>
</dbReference>
<dbReference type="Gene3D" id="1.25.40.390">
    <property type="match status" value="1"/>
</dbReference>
<dbReference type="Pfam" id="PF12771">
    <property type="entry name" value="SusD-like_2"/>
    <property type="match status" value="1"/>
</dbReference>
<dbReference type="PROSITE" id="PS51257">
    <property type="entry name" value="PROKAR_LIPOPROTEIN"/>
    <property type="match status" value="1"/>
</dbReference>
<name>A0ABT3IUG2_9BACT</name>
<keyword evidence="1" id="KW-0449">Lipoprotein</keyword>
<organism evidence="1 2">
    <name type="scientific">Chitinophaga nivalis</name>
    <dbReference type="NCBI Taxonomy" id="2991709"/>
    <lineage>
        <taxon>Bacteria</taxon>
        <taxon>Pseudomonadati</taxon>
        <taxon>Bacteroidota</taxon>
        <taxon>Chitinophagia</taxon>
        <taxon>Chitinophagales</taxon>
        <taxon>Chitinophagaceae</taxon>
        <taxon>Chitinophaga</taxon>
    </lineage>
</organism>
<comment type="caution">
    <text evidence="1">The sequence shown here is derived from an EMBL/GenBank/DDBJ whole genome shotgun (WGS) entry which is preliminary data.</text>
</comment>
<reference evidence="1 2" key="1">
    <citation type="submission" date="2022-10" db="EMBL/GenBank/DDBJ databases">
        <title>Chitinophaga nivalis PC15 sp. nov., isolated from Pyeongchang county, South Korea.</title>
        <authorList>
            <person name="Trinh H.N."/>
        </authorList>
    </citation>
    <scope>NUCLEOTIDE SEQUENCE [LARGE SCALE GENOMIC DNA]</scope>
    <source>
        <strain evidence="1 2">PC14</strain>
    </source>
</reference>
<evidence type="ECO:0000313" key="1">
    <source>
        <dbReference type="EMBL" id="MCW3487589.1"/>
    </source>
</evidence>
<gene>
    <name evidence="1" type="ORF">OL497_27070</name>
</gene>
<dbReference type="SUPFAM" id="SSF48452">
    <property type="entry name" value="TPR-like"/>
    <property type="match status" value="1"/>
</dbReference>
<proteinExistence type="predicted"/>
<dbReference type="EMBL" id="JAPDNS010000002">
    <property type="protein sequence ID" value="MCW3487589.1"/>
    <property type="molecule type" value="Genomic_DNA"/>
</dbReference>
<dbReference type="InterPro" id="IPR041662">
    <property type="entry name" value="SusD-like_2"/>
</dbReference>
<dbReference type="Proteomes" id="UP001207742">
    <property type="component" value="Unassembled WGS sequence"/>
</dbReference>
<protein>
    <submittedName>
        <fullName evidence="1">SusD/RagB family nutrient-binding outer membrane lipoprotein</fullName>
    </submittedName>
</protein>
<keyword evidence="2" id="KW-1185">Reference proteome</keyword>
<sequence length="481" mass="53445">MKYWKYIAGSFIALSFSACSDKIMDEINRDRNNPADVAAINQIPSVTLESAFGTTGTDLAWYASVFIEHNAGTWGQMLDADTRIGVKASSLANNSWNAVYDNMMILQDIIKKCSPEGSEPQNKTVLGVAQVLMAYNIAVVSDMWGQVPFKEALKGAGNFQPVFDKQQDIYKSTILPYLNKGIENLSVKVPGDIATALRANDLLYGGTGAGSWTADKWIKAAWSLKARYFLHMNNVDSKAIDSVLECVPKGFVNAAQEFKFTRYDGTARGENPWSQFWGDRKYLAAGKTLVDLMAARQDPRMGAYFSLRDGAVFPAPSGTAEQSQGNYYSFSLLGTKTAPTPLMSFHELKFIEAEAQARKGLDFRPALQRAIEESFAYYNVSGATDYYNNKVVPLLGTTQADNLKEILTQKYISFYESESIEAYNDYRRTRIPAMNNPQNQLTNYGFVERLPYPTSEVSSNPANVPSVNIFKNKIWWAGGAE</sequence>